<protein>
    <recommendedName>
        <fullName evidence="10">Nitrite transporter</fullName>
    </recommendedName>
</protein>
<feature type="transmembrane region" description="Helical" evidence="7">
    <location>
        <begin position="134"/>
        <end position="154"/>
    </location>
</feature>
<comment type="similarity">
    <text evidence="2">Belongs to the major facilitator superfamily. Proton-dependent oligopeptide transporter (POT/PTR) (TC 2.A.17) family.</text>
</comment>
<proteinExistence type="inferred from homology"/>
<name>A0ABD2Y2E0_9GENT</name>
<comment type="caution">
    <text evidence="8">The sequence shown here is derived from an EMBL/GenBank/DDBJ whole genome shotgun (WGS) entry which is preliminary data.</text>
</comment>
<feature type="transmembrane region" description="Helical" evidence="7">
    <location>
        <begin position="364"/>
        <end position="386"/>
    </location>
</feature>
<keyword evidence="5 7" id="KW-0472">Membrane</keyword>
<evidence type="ECO:0000256" key="5">
    <source>
        <dbReference type="ARBA" id="ARBA00023136"/>
    </source>
</evidence>
<feature type="transmembrane region" description="Helical" evidence="7">
    <location>
        <begin position="536"/>
        <end position="554"/>
    </location>
</feature>
<feature type="transmembrane region" description="Helical" evidence="7">
    <location>
        <begin position="208"/>
        <end position="233"/>
    </location>
</feature>
<dbReference type="Pfam" id="PF00854">
    <property type="entry name" value="PTR2"/>
    <property type="match status" value="1"/>
</dbReference>
<evidence type="ECO:0000256" key="6">
    <source>
        <dbReference type="ARBA" id="ARBA00044504"/>
    </source>
</evidence>
<dbReference type="GO" id="GO:0016020">
    <property type="term" value="C:membrane"/>
    <property type="evidence" value="ECO:0007669"/>
    <property type="project" value="UniProtKB-SubCell"/>
</dbReference>
<gene>
    <name evidence="8" type="ORF">ACH5RR_036151</name>
</gene>
<evidence type="ECO:0000313" key="9">
    <source>
        <dbReference type="Proteomes" id="UP001630127"/>
    </source>
</evidence>
<evidence type="ECO:0008006" key="10">
    <source>
        <dbReference type="Google" id="ProtNLM"/>
    </source>
</evidence>
<feature type="transmembrane region" description="Helical" evidence="7">
    <location>
        <begin position="183"/>
        <end position="202"/>
    </location>
</feature>
<accession>A0ABD2Y2E0</accession>
<keyword evidence="4 7" id="KW-1133">Transmembrane helix</keyword>
<dbReference type="PANTHER" id="PTHR11654">
    <property type="entry name" value="OLIGOPEPTIDE TRANSPORTER-RELATED"/>
    <property type="match status" value="1"/>
</dbReference>
<reference evidence="8 9" key="1">
    <citation type="submission" date="2024-11" db="EMBL/GenBank/DDBJ databases">
        <title>A near-complete genome assembly of Cinchona calisaya.</title>
        <authorList>
            <person name="Lian D.C."/>
            <person name="Zhao X.W."/>
            <person name="Wei L."/>
        </authorList>
    </citation>
    <scope>NUCLEOTIDE SEQUENCE [LARGE SCALE GENOMIC DNA]</scope>
    <source>
        <tissue evidence="8">Nenye</tissue>
    </source>
</reference>
<feature type="transmembrane region" description="Helical" evidence="7">
    <location>
        <begin position="492"/>
        <end position="516"/>
    </location>
</feature>
<comment type="subcellular location">
    <subcellularLocation>
        <location evidence="1">Membrane</location>
        <topology evidence="1">Multi-pass membrane protein</topology>
    </subcellularLocation>
</comment>
<dbReference type="SUPFAM" id="SSF103473">
    <property type="entry name" value="MFS general substrate transporter"/>
    <property type="match status" value="1"/>
</dbReference>
<dbReference type="AlphaFoldDB" id="A0ABD2Y2E0"/>
<evidence type="ECO:0000256" key="3">
    <source>
        <dbReference type="ARBA" id="ARBA00022692"/>
    </source>
</evidence>
<dbReference type="Proteomes" id="UP001630127">
    <property type="component" value="Unassembled WGS sequence"/>
</dbReference>
<feature type="transmembrane region" description="Helical" evidence="7">
    <location>
        <begin position="406"/>
        <end position="427"/>
    </location>
</feature>
<evidence type="ECO:0000256" key="4">
    <source>
        <dbReference type="ARBA" id="ARBA00022989"/>
    </source>
</evidence>
<evidence type="ECO:0000256" key="7">
    <source>
        <dbReference type="SAM" id="Phobius"/>
    </source>
</evidence>
<keyword evidence="3 7" id="KW-0812">Transmembrane</keyword>
<evidence type="ECO:0000313" key="8">
    <source>
        <dbReference type="EMBL" id="KAL3501702.1"/>
    </source>
</evidence>
<sequence length="585" mass="65294">MMNKMAKVEKKGPHVDQKMKGGMVTMPFIFANEVCEKLAVVGFSTNMLTYLTKQLHMPLTKAANTLTNFSGTASLTPLLGAFIADAFAGRFWTITVASIIYQIGLISLTLSAVLPKLRPPPCKNDQLVCKEADSGQLAILYVSLLLSAIGAGGYRPCVVSFGADQFDETDPTQKTKTWKFFNWYYFCMGASMLVAVTVIVYIQDNIGWGWGLGIPTIAMALSIIAFVFGYPLYRNLNPSGSPFTRLVQVCVAAYRKRNLALVSDHKLLYENEELDASISLGGRLVHTNHMIFFDKAAIVTEEDNLRAPNLWRLNTVHRVEELKSVIRMGPIWAAGILLITAAAQQNTFSLQQAKTMNNHMTKSFKIPAASMNVFTLSSMLFTIALYDRIFVPVIRRFTGLERGISFLTRMGIGFVISILATLVAGFAEIKRKQAAFAHGLQDKPHEIIPISVFWLAPQYCLHGMAEAFMSIGHLEFFYDQAPESMRSTATAFFWLAISAGSYTSTLLVSIIHKYSARPDGSNWLPDNNLNRGKLEYFYWLITLLQVGNLIYYLFCAKFYTFKPIQVHIKEIDGQTEDGIELSSHV</sequence>
<keyword evidence="9" id="KW-1185">Reference proteome</keyword>
<organism evidence="8 9">
    <name type="scientific">Cinchona calisaya</name>
    <dbReference type="NCBI Taxonomy" id="153742"/>
    <lineage>
        <taxon>Eukaryota</taxon>
        <taxon>Viridiplantae</taxon>
        <taxon>Streptophyta</taxon>
        <taxon>Embryophyta</taxon>
        <taxon>Tracheophyta</taxon>
        <taxon>Spermatophyta</taxon>
        <taxon>Magnoliopsida</taxon>
        <taxon>eudicotyledons</taxon>
        <taxon>Gunneridae</taxon>
        <taxon>Pentapetalae</taxon>
        <taxon>asterids</taxon>
        <taxon>lamiids</taxon>
        <taxon>Gentianales</taxon>
        <taxon>Rubiaceae</taxon>
        <taxon>Cinchonoideae</taxon>
        <taxon>Cinchoneae</taxon>
        <taxon>Cinchona</taxon>
    </lineage>
</organism>
<evidence type="ECO:0000256" key="1">
    <source>
        <dbReference type="ARBA" id="ARBA00004141"/>
    </source>
</evidence>
<dbReference type="EMBL" id="JBJUIK010000015">
    <property type="protein sequence ID" value="KAL3501702.1"/>
    <property type="molecule type" value="Genomic_DNA"/>
</dbReference>
<feature type="transmembrane region" description="Helical" evidence="7">
    <location>
        <begin position="91"/>
        <end position="114"/>
    </location>
</feature>
<dbReference type="InterPro" id="IPR036259">
    <property type="entry name" value="MFS_trans_sf"/>
</dbReference>
<dbReference type="Gene3D" id="1.20.1250.20">
    <property type="entry name" value="MFS general substrate transporter like domains"/>
    <property type="match status" value="1"/>
</dbReference>
<dbReference type="InterPro" id="IPR000109">
    <property type="entry name" value="POT_fam"/>
</dbReference>
<comment type="similarity">
    <text evidence="6">Belongs to the major facilitator superfamily. Phosphate:H(+) symporter (TC 2.A.1.9) family.</text>
</comment>
<evidence type="ECO:0000256" key="2">
    <source>
        <dbReference type="ARBA" id="ARBA00005982"/>
    </source>
</evidence>